<sequence>MQTTEFLLKSFPFPSGAFDDEMKIQVHEETYGDSIDPVASFIIPVHNQESMIVGNLELIREHAALDHEIVVIADGCTDGSLEKIMGWFAKVRDHPARTVRVVVVDIREGVFETLSDSIGIHLSFSPLIIEIQADMSIQHPGFDEELSEALALNPDVFAISGRGAHRLSRLPHFRLNSTRLARMMAALVMRIAKWRNGRRGTYIPTLAEYLLSDSIGRVGDLVDLPAPVTKSNYLYVHETVMRGPLAFSRDNYSSLGGFDTSAFFLGNDDHDLILRARIEKRLLAAYLPIRFDSPLEAGSTRALKSPAETLRFQALLSHYGAAERESVLFIQGPNIRSRTRSIRKLPRVRRATQ</sequence>
<evidence type="ECO:0000313" key="2">
    <source>
        <dbReference type="EMBL" id="POH60834.1"/>
    </source>
</evidence>
<dbReference type="EMBL" id="PPXD01000033">
    <property type="protein sequence ID" value="POH60834.1"/>
    <property type="molecule type" value="Genomic_DNA"/>
</dbReference>
<dbReference type="AlphaFoldDB" id="A0A2S3Z6S1"/>
<dbReference type="CDD" id="cd00761">
    <property type="entry name" value="Glyco_tranf_GTA_type"/>
    <property type="match status" value="1"/>
</dbReference>
<feature type="domain" description="Glycosyltransferase 2-like" evidence="1">
    <location>
        <begin position="40"/>
        <end position="96"/>
    </location>
</feature>
<proteinExistence type="predicted"/>
<dbReference type="SUPFAM" id="SSF53448">
    <property type="entry name" value="Nucleotide-diphospho-sugar transferases"/>
    <property type="match status" value="1"/>
</dbReference>
<dbReference type="InterPro" id="IPR029044">
    <property type="entry name" value="Nucleotide-diphossugar_trans"/>
</dbReference>
<name>A0A2S3Z6S1_9MICO</name>
<evidence type="ECO:0000259" key="1">
    <source>
        <dbReference type="Pfam" id="PF00535"/>
    </source>
</evidence>
<dbReference type="Pfam" id="PF00535">
    <property type="entry name" value="Glycos_transf_2"/>
    <property type="match status" value="1"/>
</dbReference>
<keyword evidence="3" id="KW-1185">Reference proteome</keyword>
<reference evidence="2 3" key="1">
    <citation type="submission" date="2018-01" db="EMBL/GenBank/DDBJ databases">
        <title>Cryobacterium sp. nov., from glaciers in China.</title>
        <authorList>
            <person name="Liu Q."/>
            <person name="Xin Y.-H."/>
        </authorList>
    </citation>
    <scope>NUCLEOTIDE SEQUENCE [LARGE SCALE GENOMIC DNA]</scope>
    <source>
        <strain evidence="2 3">TMN-42</strain>
    </source>
</reference>
<dbReference type="InterPro" id="IPR001173">
    <property type="entry name" value="Glyco_trans_2-like"/>
</dbReference>
<dbReference type="Proteomes" id="UP000237340">
    <property type="component" value="Unassembled WGS sequence"/>
</dbReference>
<accession>A0A2S3Z6S1</accession>
<gene>
    <name evidence="2" type="ORF">C3B61_19245</name>
</gene>
<protein>
    <recommendedName>
        <fullName evidence="1">Glycosyltransferase 2-like domain-containing protein</fullName>
    </recommendedName>
</protein>
<evidence type="ECO:0000313" key="3">
    <source>
        <dbReference type="Proteomes" id="UP000237340"/>
    </source>
</evidence>
<dbReference type="RefSeq" id="WP_103462062.1">
    <property type="nucleotide sequence ID" value="NZ_PPXD01000033.1"/>
</dbReference>
<organism evidence="2 3">
    <name type="scientific">Cryobacterium zongtaii</name>
    <dbReference type="NCBI Taxonomy" id="1259217"/>
    <lineage>
        <taxon>Bacteria</taxon>
        <taxon>Bacillati</taxon>
        <taxon>Actinomycetota</taxon>
        <taxon>Actinomycetes</taxon>
        <taxon>Micrococcales</taxon>
        <taxon>Microbacteriaceae</taxon>
        <taxon>Cryobacterium</taxon>
    </lineage>
</organism>
<dbReference type="Gene3D" id="3.90.550.10">
    <property type="entry name" value="Spore Coat Polysaccharide Biosynthesis Protein SpsA, Chain A"/>
    <property type="match status" value="1"/>
</dbReference>
<comment type="caution">
    <text evidence="2">The sequence shown here is derived from an EMBL/GenBank/DDBJ whole genome shotgun (WGS) entry which is preliminary data.</text>
</comment>